<organism evidence="2 3">
    <name type="scientific">Micractinium conductrix</name>
    <dbReference type="NCBI Taxonomy" id="554055"/>
    <lineage>
        <taxon>Eukaryota</taxon>
        <taxon>Viridiplantae</taxon>
        <taxon>Chlorophyta</taxon>
        <taxon>core chlorophytes</taxon>
        <taxon>Trebouxiophyceae</taxon>
        <taxon>Chlorellales</taxon>
        <taxon>Chlorellaceae</taxon>
        <taxon>Chlorella clade</taxon>
        <taxon>Micractinium</taxon>
    </lineage>
</organism>
<feature type="region of interest" description="Disordered" evidence="1">
    <location>
        <begin position="161"/>
        <end position="184"/>
    </location>
</feature>
<proteinExistence type="predicted"/>
<reference evidence="2 3" key="1">
    <citation type="journal article" date="2018" name="Plant J.">
        <title>Genome sequences of Chlorella sorokiniana UTEX 1602 and Micractinium conductrix SAG 241.80: implications to maltose excretion by a green alga.</title>
        <authorList>
            <person name="Arriola M.B."/>
            <person name="Velmurugan N."/>
            <person name="Zhang Y."/>
            <person name="Plunkett M.H."/>
            <person name="Hondzo H."/>
            <person name="Barney B.M."/>
        </authorList>
    </citation>
    <scope>NUCLEOTIDE SEQUENCE [LARGE SCALE GENOMIC DNA]</scope>
    <source>
        <strain evidence="2 3">SAG 241.80</strain>
    </source>
</reference>
<feature type="region of interest" description="Disordered" evidence="1">
    <location>
        <begin position="228"/>
        <end position="261"/>
    </location>
</feature>
<gene>
    <name evidence="2" type="ORF">C2E20_8603</name>
</gene>
<comment type="caution">
    <text evidence="2">The sequence shown here is derived from an EMBL/GenBank/DDBJ whole genome shotgun (WGS) entry which is preliminary data.</text>
</comment>
<protein>
    <submittedName>
        <fullName evidence="2">Uncharacterized protein</fullName>
    </submittedName>
</protein>
<evidence type="ECO:0000313" key="2">
    <source>
        <dbReference type="EMBL" id="PSC67758.1"/>
    </source>
</evidence>
<feature type="region of interest" description="Disordered" evidence="1">
    <location>
        <begin position="85"/>
        <end position="106"/>
    </location>
</feature>
<sequence length="289" mass="29236">MENEDGHAVNYTTSLCNWLLSNSVKRVKSSNGDAGMSSANGSAVSTASAASLADADAAPPPPPPLPPGWVVLPQALLEQQAPHSYEKHTVEKHTVRTGTGATGEGIGNKAARAWEGVKEAIPGTKEHAAIHPGSGTSGLGAVGAGTGMGTGMGAATTHSSAAGAAGTAKPHAATNPATGQTHLHSTSTGAAVDQAWQDVKTKIPGTKEHNITNTKVWDSLKEGLSTTLGGAAMGADPASGETYERSADTGDKVGQPPFHAYEPRTATDAINAAEDKAAQVWQEVQGKGR</sequence>
<evidence type="ECO:0000313" key="3">
    <source>
        <dbReference type="Proteomes" id="UP000239649"/>
    </source>
</evidence>
<dbReference type="Proteomes" id="UP000239649">
    <property type="component" value="Unassembled WGS sequence"/>
</dbReference>
<keyword evidence="3" id="KW-1185">Reference proteome</keyword>
<dbReference type="EMBL" id="LHPF02000049">
    <property type="protein sequence ID" value="PSC67758.1"/>
    <property type="molecule type" value="Genomic_DNA"/>
</dbReference>
<evidence type="ECO:0000256" key="1">
    <source>
        <dbReference type="SAM" id="MobiDB-lite"/>
    </source>
</evidence>
<feature type="compositionally biased region" description="Basic and acidic residues" evidence="1">
    <location>
        <begin position="242"/>
        <end position="251"/>
    </location>
</feature>
<feature type="compositionally biased region" description="Basic and acidic residues" evidence="1">
    <location>
        <begin position="85"/>
        <end position="94"/>
    </location>
</feature>
<dbReference type="AlphaFoldDB" id="A0A2P6V0Z2"/>
<feature type="compositionally biased region" description="Low complexity" evidence="1">
    <location>
        <begin position="161"/>
        <end position="174"/>
    </location>
</feature>
<accession>A0A2P6V0Z2</accession>
<feature type="compositionally biased region" description="Polar residues" evidence="1">
    <location>
        <begin position="175"/>
        <end position="184"/>
    </location>
</feature>
<name>A0A2P6V0Z2_9CHLO</name>